<dbReference type="EMBL" id="JAWWNJ010000219">
    <property type="protein sequence ID" value="KAK6969560.1"/>
    <property type="molecule type" value="Genomic_DNA"/>
</dbReference>
<dbReference type="AlphaFoldDB" id="A0AAV9Z3X2"/>
<protein>
    <submittedName>
        <fullName evidence="2">Uncharacterized protein</fullName>
    </submittedName>
</protein>
<feature type="compositionally biased region" description="Low complexity" evidence="1">
    <location>
        <begin position="26"/>
        <end position="46"/>
    </location>
</feature>
<dbReference type="Proteomes" id="UP001362999">
    <property type="component" value="Unassembled WGS sequence"/>
</dbReference>
<evidence type="ECO:0000313" key="2">
    <source>
        <dbReference type="EMBL" id="KAK6969560.1"/>
    </source>
</evidence>
<comment type="caution">
    <text evidence="2">The sequence shown here is derived from an EMBL/GenBank/DDBJ whole genome shotgun (WGS) entry which is preliminary data.</text>
</comment>
<evidence type="ECO:0000256" key="1">
    <source>
        <dbReference type="SAM" id="MobiDB-lite"/>
    </source>
</evidence>
<name>A0AAV9Z3X2_9AGAR</name>
<gene>
    <name evidence="2" type="ORF">R3P38DRAFT_3242910</name>
</gene>
<accession>A0AAV9Z3X2</accession>
<reference evidence="2 3" key="1">
    <citation type="journal article" date="2024" name="J Genomics">
        <title>Draft genome sequencing and assembly of Favolaschia claudopus CIRM-BRFM 2984 isolated from oak limbs.</title>
        <authorList>
            <person name="Navarro D."/>
            <person name="Drula E."/>
            <person name="Chaduli D."/>
            <person name="Cazenave R."/>
            <person name="Ahrendt S."/>
            <person name="Wang J."/>
            <person name="Lipzen A."/>
            <person name="Daum C."/>
            <person name="Barry K."/>
            <person name="Grigoriev I.V."/>
            <person name="Favel A."/>
            <person name="Rosso M.N."/>
            <person name="Martin F."/>
        </authorList>
    </citation>
    <scope>NUCLEOTIDE SEQUENCE [LARGE SCALE GENOMIC DNA]</scope>
    <source>
        <strain evidence="2 3">CIRM-BRFM 2984</strain>
    </source>
</reference>
<organism evidence="2 3">
    <name type="scientific">Favolaschia claudopus</name>
    <dbReference type="NCBI Taxonomy" id="2862362"/>
    <lineage>
        <taxon>Eukaryota</taxon>
        <taxon>Fungi</taxon>
        <taxon>Dikarya</taxon>
        <taxon>Basidiomycota</taxon>
        <taxon>Agaricomycotina</taxon>
        <taxon>Agaricomycetes</taxon>
        <taxon>Agaricomycetidae</taxon>
        <taxon>Agaricales</taxon>
        <taxon>Marasmiineae</taxon>
        <taxon>Mycenaceae</taxon>
        <taxon>Favolaschia</taxon>
    </lineage>
</organism>
<evidence type="ECO:0000313" key="3">
    <source>
        <dbReference type="Proteomes" id="UP001362999"/>
    </source>
</evidence>
<feature type="region of interest" description="Disordered" evidence="1">
    <location>
        <begin position="1"/>
        <end position="88"/>
    </location>
</feature>
<keyword evidence="3" id="KW-1185">Reference proteome</keyword>
<proteinExistence type="predicted"/>
<sequence length="126" mass="13630">MSLRGVITHGQSLHPPLVTPSRRQRTPSADPAADATSSTASSSTSRDPPPHLRRAPSSPVPPVVPKPAVRRSAPTMSKLEFPKLTEEPSPTVIHSWLGRCEDTLETWQAMNPDKEIAAKLLSRLLG</sequence>